<dbReference type="EMBL" id="LSDA01000001">
    <property type="protein sequence ID" value="KXB61301.1"/>
    <property type="molecule type" value="Genomic_DNA"/>
</dbReference>
<protein>
    <recommendedName>
        <fullName evidence="4">Folate transporter FolT</fullName>
    </recommendedName>
</protein>
<dbReference type="Gene3D" id="1.10.1760.20">
    <property type="match status" value="1"/>
</dbReference>
<feature type="transmembrane region" description="Helical" evidence="1">
    <location>
        <begin position="116"/>
        <end position="135"/>
    </location>
</feature>
<dbReference type="Proteomes" id="UP000070394">
    <property type="component" value="Unassembled WGS sequence"/>
</dbReference>
<accession>A0A134A0V0</accession>
<reference evidence="3" key="1">
    <citation type="submission" date="2016-01" db="EMBL/GenBank/DDBJ databases">
        <authorList>
            <person name="Mitreva M."/>
            <person name="Pepin K.H."/>
            <person name="Mihindukulasuriya K.A."/>
            <person name="Fulton R."/>
            <person name="Fronick C."/>
            <person name="O'Laughlin M."/>
            <person name="Miner T."/>
            <person name="Herter B."/>
            <person name="Rosa B.A."/>
            <person name="Cordes M."/>
            <person name="Tomlinson C."/>
            <person name="Wollam A."/>
            <person name="Palsikar V.B."/>
            <person name="Mardis E.R."/>
            <person name="Wilson R.K."/>
        </authorList>
    </citation>
    <scope>NUCLEOTIDE SEQUENCE [LARGE SCALE GENOMIC DNA]</scope>
    <source>
        <strain evidence="3">DNF00896</strain>
    </source>
</reference>
<feature type="transmembrane region" description="Helical" evidence="1">
    <location>
        <begin position="20"/>
        <end position="45"/>
    </location>
</feature>
<dbReference type="AlphaFoldDB" id="A0A134A0V0"/>
<feature type="transmembrane region" description="Helical" evidence="1">
    <location>
        <begin position="57"/>
        <end position="80"/>
    </location>
</feature>
<dbReference type="OrthoDB" id="4624at2"/>
<keyword evidence="1" id="KW-0812">Transmembrane</keyword>
<name>A0A134A0V0_9FIRM</name>
<dbReference type="InterPro" id="IPR024529">
    <property type="entry name" value="ECF_trnsprt_substrate-spec"/>
</dbReference>
<dbReference type="InterPro" id="IPR030949">
    <property type="entry name" value="ECF_S_folate_fam"/>
</dbReference>
<feature type="transmembrane region" description="Helical" evidence="1">
    <location>
        <begin position="86"/>
        <end position="104"/>
    </location>
</feature>
<dbReference type="Pfam" id="PF12822">
    <property type="entry name" value="ECF_trnsprt"/>
    <property type="match status" value="1"/>
</dbReference>
<keyword evidence="1" id="KW-0472">Membrane</keyword>
<dbReference type="GO" id="GO:0022857">
    <property type="term" value="F:transmembrane transporter activity"/>
    <property type="evidence" value="ECO:0007669"/>
    <property type="project" value="InterPro"/>
</dbReference>
<comment type="caution">
    <text evidence="2">The sequence shown here is derived from an EMBL/GenBank/DDBJ whole genome shotgun (WGS) entry which is preliminary data.</text>
</comment>
<evidence type="ECO:0000313" key="2">
    <source>
        <dbReference type="EMBL" id="KXB61301.1"/>
    </source>
</evidence>
<gene>
    <name evidence="2" type="ORF">HMPREF1866_00075</name>
</gene>
<dbReference type="NCBIfam" id="TIGR04518">
    <property type="entry name" value="ECF_S_folT_fam"/>
    <property type="match status" value="1"/>
</dbReference>
<evidence type="ECO:0008006" key="4">
    <source>
        <dbReference type="Google" id="ProtNLM"/>
    </source>
</evidence>
<evidence type="ECO:0000313" key="3">
    <source>
        <dbReference type="Proteomes" id="UP000070394"/>
    </source>
</evidence>
<proteinExistence type="predicted"/>
<feature type="transmembrane region" description="Helical" evidence="1">
    <location>
        <begin position="155"/>
        <end position="172"/>
    </location>
</feature>
<organism evidence="2 3">
    <name type="scientific">Lachnoanaerobaculum saburreum</name>
    <dbReference type="NCBI Taxonomy" id="467210"/>
    <lineage>
        <taxon>Bacteria</taxon>
        <taxon>Bacillati</taxon>
        <taxon>Bacillota</taxon>
        <taxon>Clostridia</taxon>
        <taxon>Lachnospirales</taxon>
        <taxon>Lachnospiraceae</taxon>
        <taxon>Lachnoanaerobaculum</taxon>
    </lineage>
</organism>
<evidence type="ECO:0000256" key="1">
    <source>
        <dbReference type="SAM" id="Phobius"/>
    </source>
</evidence>
<keyword evidence="1" id="KW-1133">Transmembrane helix</keyword>
<keyword evidence="3" id="KW-1185">Reference proteome</keyword>
<dbReference type="RefSeq" id="WP_060930103.1">
    <property type="nucleotide sequence ID" value="NZ_KQ959772.1"/>
</dbReference>
<dbReference type="PATRIC" id="fig|467210.3.peg.75"/>
<sequence>MTDIKDIFLFSYRELKKVRTITTVAMFVALSIILGAFTVPIGNFLKIGFSSLTTVSVGYLFGPIVGSVFGAVTDVVKYAIKPTGPFFPGFTLNAIIAGFIYGSILYKKQVDIKRIFIAEFFVSLFCNILLGTLWLNVLYGKAFIAILPMRALKNIILLPINSFMAFAILKFLEQYKQKIK</sequence>
<dbReference type="STRING" id="467210.HMPREF1866_00075"/>